<dbReference type="Proteomes" id="UP000067689">
    <property type="component" value="Chromosome"/>
</dbReference>
<comment type="pathway">
    <text evidence="1">Cell wall biogenesis; cell wall polysaccharide biosynthesis.</text>
</comment>
<dbReference type="AlphaFoldDB" id="A0A0U3KN13"/>
<evidence type="ECO:0000256" key="1">
    <source>
        <dbReference type="ARBA" id="ARBA00004776"/>
    </source>
</evidence>
<sequence>MTPQGSGRVAVVTVVHGRHRHLWLQQRSLAEGAVPPDDHVVVAMGDPRAAWWPAPGRRPHVVHLPLADERLPLAAARNLGARTAIERGADLVVLLDVDCLASPGLVLAYEEASRRPLAEDAVLCGPVSYLPPPPAGGYDLHTVHTLATPHPARPAPPAGDVVVDADGHDLFWSLSFALTPQTWERVGGFDEAYAGYGAEDTDFGQRAAAAGVPLAWVGGARASHQHHPTQTPPVQHLDDVLRNGRLFRDRWGRWPMQGWLDAFEEQGLVRRTAHGDYARADAPESPVAATMDA</sequence>
<proteinExistence type="inferred from homology"/>
<dbReference type="SUPFAM" id="SSF53448">
    <property type="entry name" value="Nucleotide-diphospho-sugar transferases"/>
    <property type="match status" value="1"/>
</dbReference>
<dbReference type="Gene3D" id="3.90.550.10">
    <property type="entry name" value="Spore Coat Polysaccharide Biosynthesis Protein SpsA, Chain A"/>
    <property type="match status" value="1"/>
</dbReference>
<dbReference type="InterPro" id="IPR027791">
    <property type="entry name" value="Galactosyl_T_C"/>
</dbReference>
<evidence type="ECO:0000313" key="7">
    <source>
        <dbReference type="Proteomes" id="UP000067689"/>
    </source>
</evidence>
<dbReference type="PATRIC" id="fig|2041.4.peg.3238"/>
<feature type="domain" description="Galactosyltransferase C-terminal" evidence="5">
    <location>
        <begin position="175"/>
        <end position="219"/>
    </location>
</feature>
<evidence type="ECO:0000256" key="4">
    <source>
        <dbReference type="ARBA" id="ARBA00022679"/>
    </source>
</evidence>
<dbReference type="PANTHER" id="PTHR43179:SF12">
    <property type="entry name" value="GALACTOFURANOSYLTRANSFERASE GLFT2"/>
    <property type="match status" value="1"/>
</dbReference>
<dbReference type="EMBL" id="CP011502">
    <property type="protein sequence ID" value="ALX06003.1"/>
    <property type="molecule type" value="Genomic_DNA"/>
</dbReference>
<dbReference type="OrthoDB" id="6653642at2"/>
<gene>
    <name evidence="6" type="ORF">AERYTH_15505</name>
</gene>
<dbReference type="GO" id="GO:0016757">
    <property type="term" value="F:glycosyltransferase activity"/>
    <property type="evidence" value="ECO:0007669"/>
    <property type="project" value="UniProtKB-KW"/>
</dbReference>
<comment type="similarity">
    <text evidence="2">Belongs to the glycosyltransferase 2 family.</text>
</comment>
<keyword evidence="4" id="KW-0808">Transferase</keyword>
<protein>
    <recommendedName>
        <fullName evidence="5">Galactosyltransferase C-terminal domain-containing protein</fullName>
    </recommendedName>
</protein>
<organism evidence="6 7">
    <name type="scientific">Aeromicrobium erythreum</name>
    <dbReference type="NCBI Taxonomy" id="2041"/>
    <lineage>
        <taxon>Bacteria</taxon>
        <taxon>Bacillati</taxon>
        <taxon>Actinomycetota</taxon>
        <taxon>Actinomycetes</taxon>
        <taxon>Propionibacteriales</taxon>
        <taxon>Nocardioidaceae</taxon>
        <taxon>Aeromicrobium</taxon>
    </lineage>
</organism>
<evidence type="ECO:0000256" key="2">
    <source>
        <dbReference type="ARBA" id="ARBA00006739"/>
    </source>
</evidence>
<name>A0A0U3KN13_9ACTN</name>
<keyword evidence="3" id="KW-0328">Glycosyltransferase</keyword>
<dbReference type="KEGG" id="aer:AERYTH_15505"/>
<accession>A0A0U3KN13</accession>
<dbReference type="STRING" id="2041.AERYTH_15505"/>
<evidence type="ECO:0000313" key="6">
    <source>
        <dbReference type="EMBL" id="ALX06003.1"/>
    </source>
</evidence>
<keyword evidence="7" id="KW-1185">Reference proteome</keyword>
<dbReference type="PANTHER" id="PTHR43179">
    <property type="entry name" value="RHAMNOSYLTRANSFERASE WBBL"/>
    <property type="match status" value="1"/>
</dbReference>
<dbReference type="RefSeq" id="WP_083516493.1">
    <property type="nucleotide sequence ID" value="NZ_CP011502.1"/>
</dbReference>
<dbReference type="InterPro" id="IPR029044">
    <property type="entry name" value="Nucleotide-diphossugar_trans"/>
</dbReference>
<evidence type="ECO:0000256" key="3">
    <source>
        <dbReference type="ARBA" id="ARBA00022676"/>
    </source>
</evidence>
<reference evidence="6 7" key="1">
    <citation type="journal article" date="1991" name="Int. J. Syst. Bacteriol.">
        <title>Description of the erythromycin-producing bacterium Arthrobacter sp. strain NRRL B-3381 as Aeromicrobium erythreum gen. nov., sp. nov.</title>
        <authorList>
            <person name="Miller E.S."/>
            <person name="Woese C.R."/>
            <person name="Brenner S."/>
        </authorList>
    </citation>
    <scope>NUCLEOTIDE SEQUENCE [LARGE SCALE GENOMIC DNA]</scope>
    <source>
        <strain evidence="6 7">AR18</strain>
    </source>
</reference>
<dbReference type="Pfam" id="PF02709">
    <property type="entry name" value="Glyco_transf_7C"/>
    <property type="match status" value="1"/>
</dbReference>
<evidence type="ECO:0000259" key="5">
    <source>
        <dbReference type="Pfam" id="PF02709"/>
    </source>
</evidence>